<sequence length="340" mass="36361">MTKTFPTAFAERNKIAIALIGMTAMAVLCLLTFNAASLPFIGGGKVYSAQFAEAGGLKEGNEVRVAGVKVGKVTDISLDGAVVTVKFRAKVDELGNQTTASVKVKTMLGQKFLAVDPLGSRQLDGPIPLARTTTPYDVNEAFSDLSDSIETIDTDQLEASFTALSDAFRNTPDSVRTMVTGLTDLSRTISSRDDELTQLFAAASKVSGTLKDRNAEFAKIITDGSSLLDELEQRRDTVSKMLDGTARLGVQLQGLVKDNEKALKPALAKLDDVSRILQDNQDNLDAALKRLGPYYRVLSSALGNGTWVDSYVCGLFGDDKKPLLENDVARNCAPAKGGGR</sequence>
<accession>A0A371PDM6</accession>
<proteinExistence type="predicted"/>
<evidence type="ECO:0000313" key="4">
    <source>
        <dbReference type="Proteomes" id="UP000265581"/>
    </source>
</evidence>
<dbReference type="NCBIfam" id="TIGR00996">
    <property type="entry name" value="Mtu_fam_mce"/>
    <property type="match status" value="1"/>
</dbReference>
<dbReference type="InterPro" id="IPR052336">
    <property type="entry name" value="MlaD_Phospholipid_Transporter"/>
</dbReference>
<feature type="domain" description="Mammalian cell entry C-terminal" evidence="2">
    <location>
        <begin position="126"/>
        <end position="306"/>
    </location>
</feature>
<dbReference type="Proteomes" id="UP000265581">
    <property type="component" value="Unassembled WGS sequence"/>
</dbReference>
<name>A0A371PDM6_9ACTN</name>
<dbReference type="InterPro" id="IPR024516">
    <property type="entry name" value="Mce_C"/>
</dbReference>
<evidence type="ECO:0000313" key="3">
    <source>
        <dbReference type="EMBL" id="REK74009.1"/>
    </source>
</evidence>
<reference evidence="3 4" key="1">
    <citation type="submission" date="2018-08" db="EMBL/GenBank/DDBJ databases">
        <title>Aeromicrobium sp. M2KJ-4, whole genome shotgun sequence.</title>
        <authorList>
            <person name="Tuo L."/>
        </authorList>
    </citation>
    <scope>NUCLEOTIDE SEQUENCE [LARGE SCALE GENOMIC DNA]</scope>
    <source>
        <strain evidence="3 4">M2KJ-4</strain>
    </source>
</reference>
<feature type="domain" description="Mce/MlaD" evidence="1">
    <location>
        <begin position="44"/>
        <end position="117"/>
    </location>
</feature>
<dbReference type="RefSeq" id="WP_119702910.1">
    <property type="nucleotide sequence ID" value="NZ_JBHSOI010000001.1"/>
</dbReference>
<dbReference type="AlphaFoldDB" id="A0A371PDM6"/>
<organism evidence="3 4">
    <name type="scientific">Aeromicrobium endophyticum</name>
    <dbReference type="NCBI Taxonomy" id="2292704"/>
    <lineage>
        <taxon>Bacteria</taxon>
        <taxon>Bacillati</taxon>
        <taxon>Actinomycetota</taxon>
        <taxon>Actinomycetes</taxon>
        <taxon>Propionibacteriales</taxon>
        <taxon>Nocardioidaceae</taxon>
        <taxon>Aeromicrobium</taxon>
    </lineage>
</organism>
<dbReference type="InterPro" id="IPR005693">
    <property type="entry name" value="Mce"/>
</dbReference>
<dbReference type="Pfam" id="PF02470">
    <property type="entry name" value="MlaD"/>
    <property type="match status" value="1"/>
</dbReference>
<dbReference type="EMBL" id="QUBR01000001">
    <property type="protein sequence ID" value="REK74009.1"/>
    <property type="molecule type" value="Genomic_DNA"/>
</dbReference>
<dbReference type="GO" id="GO:0005576">
    <property type="term" value="C:extracellular region"/>
    <property type="evidence" value="ECO:0007669"/>
    <property type="project" value="TreeGrafter"/>
</dbReference>
<dbReference type="PANTHER" id="PTHR33371">
    <property type="entry name" value="INTERMEMBRANE PHOSPHOLIPID TRANSPORT SYSTEM BINDING PROTEIN MLAD-RELATED"/>
    <property type="match status" value="1"/>
</dbReference>
<keyword evidence="4" id="KW-1185">Reference proteome</keyword>
<gene>
    <name evidence="3" type="ORF">DX116_04130</name>
</gene>
<dbReference type="PRINTS" id="PR01782">
    <property type="entry name" value="MCEVIRFACTOR"/>
</dbReference>
<dbReference type="PANTHER" id="PTHR33371:SF18">
    <property type="entry name" value="MCE-FAMILY PROTEIN MCE3C"/>
    <property type="match status" value="1"/>
</dbReference>
<evidence type="ECO:0000259" key="1">
    <source>
        <dbReference type="Pfam" id="PF02470"/>
    </source>
</evidence>
<protein>
    <submittedName>
        <fullName evidence="3">MCE family protein</fullName>
    </submittedName>
</protein>
<dbReference type="Pfam" id="PF11887">
    <property type="entry name" value="Mce4_CUP1"/>
    <property type="match status" value="1"/>
</dbReference>
<dbReference type="InterPro" id="IPR003399">
    <property type="entry name" value="Mce/MlaD"/>
</dbReference>
<comment type="caution">
    <text evidence="3">The sequence shown here is derived from an EMBL/GenBank/DDBJ whole genome shotgun (WGS) entry which is preliminary data.</text>
</comment>
<dbReference type="OrthoDB" id="5241191at2"/>
<evidence type="ECO:0000259" key="2">
    <source>
        <dbReference type="Pfam" id="PF11887"/>
    </source>
</evidence>